<sequence length="165" mass="18234">MKSEAGQRIVADSKNIFHRFADEFYASRPTQMAALLLDVIITPISLLQFLVRQSKAKAMKRVGACLVESGRVLSANTIRTQTLPCLHIYRREQAAKDPSIENGPPYTIHVRSVLKALIKRDVILRRLGMRGDVASGVNELANYSKVKTIALGLLENGASTKRTTS</sequence>
<proteinExistence type="predicted"/>
<gene>
    <name evidence="2" type="ORF">BCR44DRAFT_265828</name>
</gene>
<keyword evidence="1" id="KW-1133">Transmembrane helix</keyword>
<dbReference type="AlphaFoldDB" id="A0A1Y2H7G0"/>
<dbReference type="Proteomes" id="UP000193411">
    <property type="component" value="Unassembled WGS sequence"/>
</dbReference>
<accession>A0A1Y2H7G0</accession>
<comment type="caution">
    <text evidence="2">The sequence shown here is derived from an EMBL/GenBank/DDBJ whole genome shotgun (WGS) entry which is preliminary data.</text>
</comment>
<organism evidence="2 3">
    <name type="scientific">Catenaria anguillulae PL171</name>
    <dbReference type="NCBI Taxonomy" id="765915"/>
    <lineage>
        <taxon>Eukaryota</taxon>
        <taxon>Fungi</taxon>
        <taxon>Fungi incertae sedis</taxon>
        <taxon>Blastocladiomycota</taxon>
        <taxon>Blastocladiomycetes</taxon>
        <taxon>Blastocladiales</taxon>
        <taxon>Catenariaceae</taxon>
        <taxon>Catenaria</taxon>
    </lineage>
</organism>
<feature type="transmembrane region" description="Helical" evidence="1">
    <location>
        <begin position="32"/>
        <end position="51"/>
    </location>
</feature>
<keyword evidence="1" id="KW-0812">Transmembrane</keyword>
<name>A0A1Y2H7G0_9FUNG</name>
<keyword evidence="3" id="KW-1185">Reference proteome</keyword>
<evidence type="ECO:0000313" key="2">
    <source>
        <dbReference type="EMBL" id="ORZ30500.1"/>
    </source>
</evidence>
<reference evidence="2 3" key="1">
    <citation type="submission" date="2016-07" db="EMBL/GenBank/DDBJ databases">
        <title>Pervasive Adenine N6-methylation of Active Genes in Fungi.</title>
        <authorList>
            <consortium name="DOE Joint Genome Institute"/>
            <person name="Mondo S.J."/>
            <person name="Dannebaum R.O."/>
            <person name="Kuo R.C."/>
            <person name="Labutti K."/>
            <person name="Haridas S."/>
            <person name="Kuo A."/>
            <person name="Salamov A."/>
            <person name="Ahrendt S.R."/>
            <person name="Lipzen A."/>
            <person name="Sullivan W."/>
            <person name="Andreopoulos W.B."/>
            <person name="Clum A."/>
            <person name="Lindquist E."/>
            <person name="Daum C."/>
            <person name="Ramamoorthy G.K."/>
            <person name="Gryganskyi A."/>
            <person name="Culley D."/>
            <person name="Magnuson J.K."/>
            <person name="James T.Y."/>
            <person name="O'Malley M.A."/>
            <person name="Stajich J.E."/>
            <person name="Spatafora J.W."/>
            <person name="Visel A."/>
            <person name="Grigoriev I.V."/>
        </authorList>
    </citation>
    <scope>NUCLEOTIDE SEQUENCE [LARGE SCALE GENOMIC DNA]</scope>
    <source>
        <strain evidence="2 3">PL171</strain>
    </source>
</reference>
<evidence type="ECO:0000256" key="1">
    <source>
        <dbReference type="SAM" id="Phobius"/>
    </source>
</evidence>
<evidence type="ECO:0000313" key="3">
    <source>
        <dbReference type="Proteomes" id="UP000193411"/>
    </source>
</evidence>
<protein>
    <submittedName>
        <fullName evidence="2">Uncharacterized protein</fullName>
    </submittedName>
</protein>
<dbReference type="EMBL" id="MCFL01000083">
    <property type="protein sequence ID" value="ORZ30500.1"/>
    <property type="molecule type" value="Genomic_DNA"/>
</dbReference>
<keyword evidence="1" id="KW-0472">Membrane</keyword>